<name>F6GYL4_VITVI</name>
<dbReference type="PaxDb" id="29760-VIT_09s0054g00950.t01"/>
<dbReference type="HOGENOM" id="CLU_3385779_0_0_1"/>
<reference evidence="2" key="1">
    <citation type="journal article" date="2007" name="Nature">
        <title>The grapevine genome sequence suggests ancestral hexaploidization in major angiosperm phyla.</title>
        <authorList>
            <consortium name="The French-Italian Public Consortium for Grapevine Genome Characterization."/>
            <person name="Jaillon O."/>
            <person name="Aury J.-M."/>
            <person name="Noel B."/>
            <person name="Policriti A."/>
            <person name="Clepet C."/>
            <person name="Casagrande A."/>
            <person name="Choisne N."/>
            <person name="Aubourg S."/>
            <person name="Vitulo N."/>
            <person name="Jubin C."/>
            <person name="Vezzi A."/>
            <person name="Legeai F."/>
            <person name="Hugueney P."/>
            <person name="Dasilva C."/>
            <person name="Horner D."/>
            <person name="Mica E."/>
            <person name="Jublot D."/>
            <person name="Poulain J."/>
            <person name="Bruyere C."/>
            <person name="Billault A."/>
            <person name="Segurens B."/>
            <person name="Gouyvenoux M."/>
            <person name="Ugarte E."/>
            <person name="Cattonaro F."/>
            <person name="Anthouard V."/>
            <person name="Vico V."/>
            <person name="Del Fabbro C."/>
            <person name="Alaux M."/>
            <person name="Di Gaspero G."/>
            <person name="Dumas V."/>
            <person name="Felice N."/>
            <person name="Paillard S."/>
            <person name="Juman I."/>
            <person name="Moroldo M."/>
            <person name="Scalabrin S."/>
            <person name="Canaguier A."/>
            <person name="Le Clainche I."/>
            <person name="Malacrida G."/>
            <person name="Durand E."/>
            <person name="Pesole G."/>
            <person name="Laucou V."/>
            <person name="Chatelet P."/>
            <person name="Merdinoglu D."/>
            <person name="Delledonne M."/>
            <person name="Pezzotti M."/>
            <person name="Lecharny A."/>
            <person name="Scarpelli C."/>
            <person name="Artiguenave F."/>
            <person name="Pe M.E."/>
            <person name="Valle G."/>
            <person name="Morgante M."/>
            <person name="Caboche M."/>
            <person name="Adam-Blondon A.-F."/>
            <person name="Weissenbach J."/>
            <person name="Quetier F."/>
            <person name="Wincker P."/>
        </authorList>
    </citation>
    <scope>NUCLEOTIDE SEQUENCE [LARGE SCALE GENOMIC DNA]</scope>
    <source>
        <strain evidence="2">cv. Pinot noir / PN40024</strain>
    </source>
</reference>
<dbReference type="Proteomes" id="UP000009183">
    <property type="component" value="Chromosome 9"/>
</dbReference>
<proteinExistence type="predicted"/>
<sequence>MVFYGVYMIEEKVIVFNSSRPWNMLGTWRSVSW</sequence>
<protein>
    <submittedName>
        <fullName evidence="1">Uncharacterized protein</fullName>
    </submittedName>
</protein>
<evidence type="ECO:0000313" key="1">
    <source>
        <dbReference type="EMBL" id="CCB45050.1"/>
    </source>
</evidence>
<accession>F6GYL4</accession>
<keyword evidence="2" id="KW-1185">Reference proteome</keyword>
<organism evidence="1 2">
    <name type="scientific">Vitis vinifera</name>
    <name type="common">Grape</name>
    <dbReference type="NCBI Taxonomy" id="29760"/>
    <lineage>
        <taxon>Eukaryota</taxon>
        <taxon>Viridiplantae</taxon>
        <taxon>Streptophyta</taxon>
        <taxon>Embryophyta</taxon>
        <taxon>Tracheophyta</taxon>
        <taxon>Spermatophyta</taxon>
        <taxon>Magnoliopsida</taxon>
        <taxon>eudicotyledons</taxon>
        <taxon>Gunneridae</taxon>
        <taxon>Pentapetalae</taxon>
        <taxon>rosids</taxon>
        <taxon>Vitales</taxon>
        <taxon>Vitaceae</taxon>
        <taxon>Viteae</taxon>
        <taxon>Vitis</taxon>
    </lineage>
</organism>
<dbReference type="AlphaFoldDB" id="F6GYL4"/>
<dbReference type="EMBL" id="FN594972">
    <property type="protein sequence ID" value="CCB45050.1"/>
    <property type="molecule type" value="Genomic_DNA"/>
</dbReference>
<dbReference type="InParanoid" id="F6GYL4"/>
<gene>
    <name evidence="1" type="ordered locus">VIT_09s0054g00950</name>
</gene>
<evidence type="ECO:0000313" key="2">
    <source>
        <dbReference type="Proteomes" id="UP000009183"/>
    </source>
</evidence>